<dbReference type="InterPro" id="IPR000073">
    <property type="entry name" value="AB_hydrolase_1"/>
</dbReference>
<accession>A0A4R4VRA0</accession>
<keyword evidence="3" id="KW-1185">Reference proteome</keyword>
<dbReference type="EMBL" id="SMKO01000041">
    <property type="protein sequence ID" value="TDD05124.1"/>
    <property type="molecule type" value="Genomic_DNA"/>
</dbReference>
<dbReference type="RefSeq" id="WP_132596341.1">
    <property type="nucleotide sequence ID" value="NZ_SMKO01000041.1"/>
</dbReference>
<protein>
    <submittedName>
        <fullName evidence="2">Alpha/beta hydrolase</fullName>
    </submittedName>
</protein>
<evidence type="ECO:0000313" key="3">
    <source>
        <dbReference type="Proteomes" id="UP000295258"/>
    </source>
</evidence>
<evidence type="ECO:0000313" key="2">
    <source>
        <dbReference type="EMBL" id="TDD05124.1"/>
    </source>
</evidence>
<dbReference type="Pfam" id="PF00561">
    <property type="entry name" value="Abhydrolase_1"/>
    <property type="match status" value="1"/>
</dbReference>
<dbReference type="Gene3D" id="3.40.50.1820">
    <property type="entry name" value="alpha/beta hydrolase"/>
    <property type="match status" value="1"/>
</dbReference>
<reference evidence="2 3" key="1">
    <citation type="submission" date="2019-03" db="EMBL/GenBank/DDBJ databases">
        <title>Draft genome sequences of novel Actinobacteria.</title>
        <authorList>
            <person name="Sahin N."/>
            <person name="Ay H."/>
            <person name="Saygin H."/>
        </authorList>
    </citation>
    <scope>NUCLEOTIDE SEQUENCE [LARGE SCALE GENOMIC DNA]</scope>
    <source>
        <strain evidence="2 3">KC310</strain>
    </source>
</reference>
<keyword evidence="2" id="KW-0378">Hydrolase</keyword>
<organism evidence="2 3">
    <name type="scientific">Nonomuraea deserti</name>
    <dbReference type="NCBI Taxonomy" id="1848322"/>
    <lineage>
        <taxon>Bacteria</taxon>
        <taxon>Bacillati</taxon>
        <taxon>Actinomycetota</taxon>
        <taxon>Actinomycetes</taxon>
        <taxon>Streptosporangiales</taxon>
        <taxon>Streptosporangiaceae</taxon>
        <taxon>Nonomuraea</taxon>
    </lineage>
</organism>
<dbReference type="SUPFAM" id="SSF53474">
    <property type="entry name" value="alpha/beta-Hydrolases"/>
    <property type="match status" value="1"/>
</dbReference>
<dbReference type="PANTHER" id="PTHR43798:SF27">
    <property type="entry name" value="HYDROLASE ALPHA_BETA HYDROLASE FOLD FAMILY"/>
    <property type="match status" value="1"/>
</dbReference>
<dbReference type="Proteomes" id="UP000295258">
    <property type="component" value="Unassembled WGS sequence"/>
</dbReference>
<gene>
    <name evidence="2" type="ORF">E1292_17875</name>
</gene>
<dbReference type="PANTHER" id="PTHR43798">
    <property type="entry name" value="MONOACYLGLYCEROL LIPASE"/>
    <property type="match status" value="1"/>
</dbReference>
<comment type="caution">
    <text evidence="2">The sequence shown here is derived from an EMBL/GenBank/DDBJ whole genome shotgun (WGS) entry which is preliminary data.</text>
</comment>
<name>A0A4R4VRA0_9ACTN</name>
<dbReference type="InterPro" id="IPR029058">
    <property type="entry name" value="AB_hydrolase_fold"/>
</dbReference>
<evidence type="ECO:0000259" key="1">
    <source>
        <dbReference type="Pfam" id="PF00561"/>
    </source>
</evidence>
<sequence>MPSLSAHDGAVLAYHVHGDGSPLICLPGGPMLPSARLGELGGLSARKRLIMLDLRGTGGSATPADSSAYRCDRLVDDVEALRLHLGLDRIDLLGHCAGANLVVRYAARHPAHTGRLALITPSTRAVGIEITGEWRRETARLRAGEPWFARAYAGLEAATAGTATADDWEAVTPFTHGRWDAAAQAHHAADEAQRNEEAAAAFGGEGAFEPAATRAALAAFGGPVLLLAGEVDVAAPLPAMTEYAGLFNHATLTVQPGAGHFPWLDDADRFVSTVAAFID</sequence>
<proteinExistence type="predicted"/>
<dbReference type="InterPro" id="IPR050266">
    <property type="entry name" value="AB_hydrolase_sf"/>
</dbReference>
<dbReference type="GO" id="GO:0016787">
    <property type="term" value="F:hydrolase activity"/>
    <property type="evidence" value="ECO:0007669"/>
    <property type="project" value="UniProtKB-KW"/>
</dbReference>
<dbReference type="AlphaFoldDB" id="A0A4R4VRA0"/>
<dbReference type="GO" id="GO:0016020">
    <property type="term" value="C:membrane"/>
    <property type="evidence" value="ECO:0007669"/>
    <property type="project" value="TreeGrafter"/>
</dbReference>
<feature type="domain" description="AB hydrolase-1" evidence="1">
    <location>
        <begin position="22"/>
        <end position="266"/>
    </location>
</feature>